<dbReference type="Proteomes" id="UP001202867">
    <property type="component" value="Unassembled WGS sequence"/>
</dbReference>
<organism evidence="3 4">
    <name type="scientific">Ancylobacter koreensis</name>
    <dbReference type="NCBI Taxonomy" id="266121"/>
    <lineage>
        <taxon>Bacteria</taxon>
        <taxon>Pseudomonadati</taxon>
        <taxon>Pseudomonadota</taxon>
        <taxon>Alphaproteobacteria</taxon>
        <taxon>Hyphomicrobiales</taxon>
        <taxon>Xanthobacteraceae</taxon>
        <taxon>Ancylobacter</taxon>
    </lineage>
</organism>
<keyword evidence="2" id="KW-1133">Transmembrane helix</keyword>
<evidence type="ECO:0000313" key="3">
    <source>
        <dbReference type="EMBL" id="MCK0210093.1"/>
    </source>
</evidence>
<dbReference type="RefSeq" id="WP_247202597.1">
    <property type="nucleotide sequence ID" value="NZ_JALKCG010000013.1"/>
</dbReference>
<gene>
    <name evidence="3" type="ORF">MWN33_18845</name>
</gene>
<evidence type="ECO:0000313" key="4">
    <source>
        <dbReference type="Proteomes" id="UP001202867"/>
    </source>
</evidence>
<evidence type="ECO:0000256" key="1">
    <source>
        <dbReference type="SAM" id="MobiDB-lite"/>
    </source>
</evidence>
<keyword evidence="2" id="KW-0472">Membrane</keyword>
<keyword evidence="2" id="KW-0812">Transmembrane</keyword>
<dbReference type="EMBL" id="JALKCG010000013">
    <property type="protein sequence ID" value="MCK0210093.1"/>
    <property type="molecule type" value="Genomic_DNA"/>
</dbReference>
<name>A0ABT0DS45_9HYPH</name>
<sequence>MDEGESYRGDTPGLSLRDALRVARVEAAERSGVIVELRDASLARLSMLNELLDPIFAEVPLEHADLFDRGLMPGETPRLFVDMVAHVTLGRDRRTFRFLQDTRSGRRVLAESTNPNDIVDAVTRYIARRLIAREQALVAVALPPEAEPHPAPHHPAPHHPAPQEAAPATGSHRTVAPFLFGILVGVLAMLALALAAPELIAR</sequence>
<accession>A0ABT0DS45</accession>
<keyword evidence="4" id="KW-1185">Reference proteome</keyword>
<feature type="transmembrane region" description="Helical" evidence="2">
    <location>
        <begin position="175"/>
        <end position="196"/>
    </location>
</feature>
<feature type="region of interest" description="Disordered" evidence="1">
    <location>
        <begin position="145"/>
        <end position="170"/>
    </location>
</feature>
<comment type="caution">
    <text evidence="3">The sequence shown here is derived from an EMBL/GenBank/DDBJ whole genome shotgun (WGS) entry which is preliminary data.</text>
</comment>
<protein>
    <submittedName>
        <fullName evidence="3">Uncharacterized protein</fullName>
    </submittedName>
</protein>
<reference evidence="4" key="1">
    <citation type="submission" date="2023-07" db="EMBL/GenBank/DDBJ databases">
        <title>Ancylobacter moscoviensis sp. nov., facultatively methylotrophic bacteria from activated sludge and the reclassification of Starkeya novella (Starkey 1934) Kelly et al. 2000 as Ancylobacter novellus comb. nov., Starkeya koreensis Im et al. 2006 as Ancylobacter koreensis comb.nov., Angulomicrobium tetraedrale Vasil'eva et al. 1986 as Ancylobacter tetraedralis comb. nov., Angulomicrobium amanitiforme Fritz et al. 2004 as Ancylobacter amanitiformis comb. nov. and Methylorhabdus multivorans Doronina et al. 1996 as Ancylobacter multivorans comb. nov. and emended description of the genus Ancylobacter.</title>
        <authorList>
            <person name="Doronina N."/>
            <person name="Chemodurova A."/>
            <person name="Grouzdev D."/>
            <person name="Koziaeva V."/>
            <person name="Shi W."/>
            <person name="Wu L."/>
            <person name="Kaparullina E."/>
        </authorList>
    </citation>
    <scope>NUCLEOTIDE SEQUENCE [LARGE SCALE GENOMIC DNA]</scope>
    <source>
        <strain evidence="4">Jip08</strain>
    </source>
</reference>
<evidence type="ECO:0000256" key="2">
    <source>
        <dbReference type="SAM" id="Phobius"/>
    </source>
</evidence>
<proteinExistence type="predicted"/>